<dbReference type="SUPFAM" id="SSF82689">
    <property type="entry name" value="Mechanosensitive channel protein MscS (YggB), C-terminal domain"/>
    <property type="match status" value="1"/>
</dbReference>
<comment type="subcellular location">
    <subcellularLocation>
        <location evidence="7">Cell inner membrane</location>
        <topology evidence="7">Multi-pass membrane protein</topology>
    </subcellularLocation>
    <subcellularLocation>
        <location evidence="1">Cell membrane</location>
        <topology evidence="1">Multi-pass membrane protein</topology>
    </subcellularLocation>
</comment>
<feature type="signal peptide" evidence="8">
    <location>
        <begin position="1"/>
        <end position="30"/>
    </location>
</feature>
<protein>
    <recommendedName>
        <fullName evidence="7">Small-conductance mechanosensitive channel</fullName>
    </recommendedName>
</protein>
<dbReference type="PANTHER" id="PTHR30221">
    <property type="entry name" value="SMALL-CONDUCTANCE MECHANOSENSITIVE CHANNEL"/>
    <property type="match status" value="1"/>
</dbReference>
<keyword evidence="4 7" id="KW-0812">Transmembrane</keyword>
<organism evidence="11 12">
    <name type="scientific">Ruegeria atlantica</name>
    <dbReference type="NCBI Taxonomy" id="81569"/>
    <lineage>
        <taxon>Bacteria</taxon>
        <taxon>Pseudomonadati</taxon>
        <taxon>Pseudomonadota</taxon>
        <taxon>Alphaproteobacteria</taxon>
        <taxon>Rhodobacterales</taxon>
        <taxon>Roseobacteraceae</taxon>
        <taxon>Ruegeria</taxon>
    </lineage>
</organism>
<comment type="subunit">
    <text evidence="7">Homoheptamer.</text>
</comment>
<evidence type="ECO:0000313" key="12">
    <source>
        <dbReference type="Proteomes" id="UP000050786"/>
    </source>
</evidence>
<dbReference type="InterPro" id="IPR006685">
    <property type="entry name" value="MscS_channel_2nd"/>
</dbReference>
<feature type="domain" description="Mechanosensitive ion channel MscS C-terminal" evidence="10">
    <location>
        <begin position="439"/>
        <end position="520"/>
    </location>
</feature>
<feature type="transmembrane region" description="Helical" evidence="7">
    <location>
        <begin position="262"/>
        <end position="288"/>
    </location>
</feature>
<evidence type="ECO:0000313" key="11">
    <source>
        <dbReference type="EMBL" id="CUH44081.1"/>
    </source>
</evidence>
<proteinExistence type="inferred from homology"/>
<keyword evidence="7" id="KW-0406">Ion transport</keyword>
<evidence type="ECO:0000256" key="6">
    <source>
        <dbReference type="ARBA" id="ARBA00023136"/>
    </source>
</evidence>
<dbReference type="InterPro" id="IPR045275">
    <property type="entry name" value="MscS_archaea/bacteria_type"/>
</dbReference>
<dbReference type="RefSeq" id="WP_058274045.1">
    <property type="nucleotide sequence ID" value="NZ_CYPS01000043.1"/>
</dbReference>
<evidence type="ECO:0000256" key="3">
    <source>
        <dbReference type="ARBA" id="ARBA00022475"/>
    </source>
</evidence>
<feature type="transmembrane region" description="Helical" evidence="7">
    <location>
        <begin position="319"/>
        <end position="337"/>
    </location>
</feature>
<dbReference type="InterPro" id="IPR010920">
    <property type="entry name" value="LSM_dom_sf"/>
</dbReference>
<evidence type="ECO:0000256" key="8">
    <source>
        <dbReference type="SAM" id="SignalP"/>
    </source>
</evidence>
<feature type="transmembrane region" description="Helical" evidence="7">
    <location>
        <begin position="349"/>
        <end position="374"/>
    </location>
</feature>
<feature type="transmembrane region" description="Helical" evidence="7">
    <location>
        <begin position="162"/>
        <end position="179"/>
    </location>
</feature>
<accession>A0A0P1E5X7</accession>
<feature type="domain" description="Mechanosensitive ion channel MscS" evidence="9">
    <location>
        <begin position="362"/>
        <end position="428"/>
    </location>
</feature>
<dbReference type="AlphaFoldDB" id="A0A0P1E5X7"/>
<feature type="transmembrane region" description="Helical" evidence="7">
    <location>
        <begin position="221"/>
        <end position="242"/>
    </location>
</feature>
<evidence type="ECO:0000259" key="10">
    <source>
        <dbReference type="Pfam" id="PF21082"/>
    </source>
</evidence>
<evidence type="ECO:0000256" key="5">
    <source>
        <dbReference type="ARBA" id="ARBA00022989"/>
    </source>
</evidence>
<keyword evidence="7" id="KW-0813">Transport</keyword>
<reference evidence="12" key="1">
    <citation type="submission" date="2015-09" db="EMBL/GenBank/DDBJ databases">
        <authorList>
            <person name="Rodrigo-Torres L."/>
            <person name="Arahal D.R."/>
        </authorList>
    </citation>
    <scope>NUCLEOTIDE SEQUENCE [LARGE SCALE GENOMIC DNA]</scope>
    <source>
        <strain evidence="12">CECT 4293</strain>
    </source>
</reference>
<evidence type="ECO:0000256" key="4">
    <source>
        <dbReference type="ARBA" id="ARBA00022692"/>
    </source>
</evidence>
<dbReference type="InterPro" id="IPR023408">
    <property type="entry name" value="MscS_beta-dom_sf"/>
</dbReference>
<comment type="function">
    <text evidence="7">Mechanosensitive channel that participates in the regulation of osmotic pressure changes within the cell, opening in response to stretch forces in the membrane lipid bilayer, without the need for other proteins. Contributes to normal resistance to hypoosmotic shock. Forms an ion channel of 1.0 nanosiemens conductance with a slight preference for anions.</text>
</comment>
<keyword evidence="6 7" id="KW-0472">Membrane</keyword>
<name>A0A0P1E5X7_9RHOB</name>
<keyword evidence="7" id="KW-0997">Cell inner membrane</keyword>
<dbReference type="PANTHER" id="PTHR30221:SF18">
    <property type="entry name" value="SLL0590 PROTEIN"/>
    <property type="match status" value="1"/>
</dbReference>
<dbReference type="Gene3D" id="3.30.70.100">
    <property type="match status" value="1"/>
</dbReference>
<dbReference type="InterPro" id="IPR049278">
    <property type="entry name" value="MS_channel_C"/>
</dbReference>
<evidence type="ECO:0000256" key="7">
    <source>
        <dbReference type="RuleBase" id="RU369025"/>
    </source>
</evidence>
<sequence length="554" mass="61306">MARQFKPFLLLVYFLTALASSLWFSDVVQAQETPTEPPASDGADSDSFVAPVIVDGDVLFQVRGSSALPAPERAEDVQDKIIEIAEASDALTVEVTYEETEFGIWTLADGERVSIVTEADAELDQMELSVLSVLHGNAIKKSIEDYRANRTDRARVSGAIEAVAWTIGFVAFVVAILWVHRRIRRKTLKFVSLHLKDVETATAKSVQAEAIAALVRYGLNFVLLIIFFLGFYYYLSFVLLAFAETRYFAQLLLTYLTEPVLLIFKGIISYIPNLIMLGLISWVALYIIKGMRVFFDAVEAGSFDMGDFEKHWVSPTFNIARVVVIMIALVFAVPYIPGSDSAAFQGLTILVGAMLSLGANSVVSNMLAGLFVIYRRSTSIGDRIQIGDHIGDVVQIKLMETHLKSIKNELISIPNAQLMNSDVVNFSKKTDGSGLLLHTTVGIGYEEPPEKVEAMLIEAANRTKGIKSKPEPFVLWTALADYAINYQINGYSTRGSIIPKIKSDLHRNIVAVFNENSVQIMTPSYMADPPDPKIPTEHWDGHLAHETHEDADKS</sequence>
<dbReference type="EMBL" id="CYPS01000043">
    <property type="protein sequence ID" value="CUH44081.1"/>
    <property type="molecule type" value="Genomic_DNA"/>
</dbReference>
<dbReference type="GO" id="GO:0008381">
    <property type="term" value="F:mechanosensitive monoatomic ion channel activity"/>
    <property type="evidence" value="ECO:0007669"/>
    <property type="project" value="InterPro"/>
</dbReference>
<keyword evidence="5 7" id="KW-1133">Transmembrane helix</keyword>
<evidence type="ECO:0000259" key="9">
    <source>
        <dbReference type="Pfam" id="PF00924"/>
    </source>
</evidence>
<dbReference type="Gene3D" id="2.30.30.60">
    <property type="match status" value="1"/>
</dbReference>
<dbReference type="Gene3D" id="1.10.287.1260">
    <property type="match status" value="1"/>
</dbReference>
<comment type="similarity">
    <text evidence="2 7">Belongs to the MscS (TC 1.A.23) family.</text>
</comment>
<dbReference type="SUPFAM" id="SSF50182">
    <property type="entry name" value="Sm-like ribonucleoproteins"/>
    <property type="match status" value="1"/>
</dbReference>
<keyword evidence="12" id="KW-1185">Reference proteome</keyword>
<evidence type="ECO:0000256" key="2">
    <source>
        <dbReference type="ARBA" id="ARBA00008017"/>
    </source>
</evidence>
<dbReference type="Pfam" id="PF21082">
    <property type="entry name" value="MS_channel_3rd"/>
    <property type="match status" value="1"/>
</dbReference>
<comment type="caution">
    <text evidence="7">Lacks conserved residue(s) required for the propagation of feature annotation.</text>
</comment>
<dbReference type="GO" id="GO:0005886">
    <property type="term" value="C:plasma membrane"/>
    <property type="evidence" value="ECO:0007669"/>
    <property type="project" value="UniProtKB-SubCell"/>
</dbReference>
<dbReference type="InterPro" id="IPR011066">
    <property type="entry name" value="MscS_channel_C_sf"/>
</dbReference>
<keyword evidence="8" id="KW-0732">Signal</keyword>
<dbReference type="Pfam" id="PF00924">
    <property type="entry name" value="MS_channel_2nd"/>
    <property type="match status" value="1"/>
</dbReference>
<evidence type="ECO:0000256" key="1">
    <source>
        <dbReference type="ARBA" id="ARBA00004651"/>
    </source>
</evidence>
<feature type="chain" id="PRO_5006061235" description="Small-conductance mechanosensitive channel" evidence="8">
    <location>
        <begin position="31"/>
        <end position="554"/>
    </location>
</feature>
<keyword evidence="3" id="KW-1003">Cell membrane</keyword>
<dbReference type="Proteomes" id="UP000050786">
    <property type="component" value="Unassembled WGS sequence"/>
</dbReference>
<keyword evidence="7" id="KW-0407">Ion channel</keyword>
<gene>
    <name evidence="11" type="primary">kefA_3</name>
    <name evidence="11" type="ORF">RUM4293_02978</name>
</gene>